<accession>A0A448XQG6</accession>
<comment type="caution">
    <text evidence="2">The sequence shown here is derived from an EMBL/GenBank/DDBJ whole genome shotgun (WGS) entry which is preliminary data.</text>
</comment>
<sequence>MGKWEIPVLHLWRDVFHDGTNGGFGWTYPSRRMSSPFGRFSSETLTTSGLGLPASSSLLASSAIDEVTFLDLSIPFRQTFTCTHTHTHNDIHTKMRLTFSLSLYIYIYIYMSRRHVHACAQAERLFCLGSAVASRTGSSRTGSSSFEATEEAKSNPSRVGGRDFGALPAAERRYSRRAPPVHSPHGHTQAPPDVFFAPRPASAFADRPDRTGLGHVRDCSARLECSFI</sequence>
<feature type="compositionally biased region" description="Low complexity" evidence="1">
    <location>
        <begin position="134"/>
        <end position="145"/>
    </location>
</feature>
<organism evidence="2 3">
    <name type="scientific">Protopolystoma xenopodis</name>
    <dbReference type="NCBI Taxonomy" id="117903"/>
    <lineage>
        <taxon>Eukaryota</taxon>
        <taxon>Metazoa</taxon>
        <taxon>Spiralia</taxon>
        <taxon>Lophotrochozoa</taxon>
        <taxon>Platyhelminthes</taxon>
        <taxon>Monogenea</taxon>
        <taxon>Polyopisthocotylea</taxon>
        <taxon>Polystomatidea</taxon>
        <taxon>Polystomatidae</taxon>
        <taxon>Protopolystoma</taxon>
    </lineage>
</organism>
<dbReference type="AlphaFoldDB" id="A0A448XQG6"/>
<evidence type="ECO:0000313" key="2">
    <source>
        <dbReference type="EMBL" id="VEL42386.1"/>
    </source>
</evidence>
<keyword evidence="3" id="KW-1185">Reference proteome</keyword>
<reference evidence="2" key="1">
    <citation type="submission" date="2018-11" db="EMBL/GenBank/DDBJ databases">
        <authorList>
            <consortium name="Pathogen Informatics"/>
        </authorList>
    </citation>
    <scope>NUCLEOTIDE SEQUENCE</scope>
</reference>
<evidence type="ECO:0000256" key="1">
    <source>
        <dbReference type="SAM" id="MobiDB-lite"/>
    </source>
</evidence>
<dbReference type="EMBL" id="CAAALY010274154">
    <property type="protein sequence ID" value="VEL42386.1"/>
    <property type="molecule type" value="Genomic_DNA"/>
</dbReference>
<proteinExistence type="predicted"/>
<name>A0A448XQG6_9PLAT</name>
<evidence type="ECO:0000313" key="3">
    <source>
        <dbReference type="Proteomes" id="UP000784294"/>
    </source>
</evidence>
<dbReference type="Proteomes" id="UP000784294">
    <property type="component" value="Unassembled WGS sequence"/>
</dbReference>
<gene>
    <name evidence="2" type="ORF">PXEA_LOCUS35826</name>
</gene>
<feature type="region of interest" description="Disordered" evidence="1">
    <location>
        <begin position="134"/>
        <end position="163"/>
    </location>
</feature>
<protein>
    <submittedName>
        <fullName evidence="2">Uncharacterized protein</fullName>
    </submittedName>
</protein>